<evidence type="ECO:0000313" key="2">
    <source>
        <dbReference type="Proteomes" id="UP000002037"/>
    </source>
</evidence>
<organism evidence="1 2">
    <name type="scientific">Candida tropicalis (strain ATCC MYA-3404 / T1)</name>
    <name type="common">Yeast</name>
    <dbReference type="NCBI Taxonomy" id="294747"/>
    <lineage>
        <taxon>Eukaryota</taxon>
        <taxon>Fungi</taxon>
        <taxon>Dikarya</taxon>
        <taxon>Ascomycota</taxon>
        <taxon>Saccharomycotina</taxon>
        <taxon>Pichiomycetes</taxon>
        <taxon>Debaryomycetaceae</taxon>
        <taxon>Candida/Lodderomyces clade</taxon>
        <taxon>Candida</taxon>
    </lineage>
</organism>
<name>C5M344_CANTT</name>
<dbReference type="GO" id="GO:0005743">
    <property type="term" value="C:mitochondrial inner membrane"/>
    <property type="evidence" value="ECO:0007669"/>
    <property type="project" value="TreeGrafter"/>
</dbReference>
<dbReference type="OrthoDB" id="5295771at2759"/>
<dbReference type="HOGENOM" id="CLU_069182_0_0_1"/>
<reference evidence="1 2" key="1">
    <citation type="journal article" date="2009" name="Nature">
        <title>Evolution of pathogenicity and sexual reproduction in eight Candida genomes.</title>
        <authorList>
            <person name="Butler G."/>
            <person name="Rasmussen M.D."/>
            <person name="Lin M.F."/>
            <person name="Santos M.A."/>
            <person name="Sakthikumar S."/>
            <person name="Munro C.A."/>
            <person name="Rheinbay E."/>
            <person name="Grabherr M."/>
            <person name="Forche A."/>
            <person name="Reedy J.L."/>
            <person name="Agrafioti I."/>
            <person name="Arnaud M.B."/>
            <person name="Bates S."/>
            <person name="Brown A.J."/>
            <person name="Brunke S."/>
            <person name="Costanzo M.C."/>
            <person name="Fitzpatrick D.A."/>
            <person name="de Groot P.W."/>
            <person name="Harris D."/>
            <person name="Hoyer L.L."/>
            <person name="Hube B."/>
            <person name="Klis F.M."/>
            <person name="Kodira C."/>
            <person name="Lennard N."/>
            <person name="Logue M.E."/>
            <person name="Martin R."/>
            <person name="Neiman A.M."/>
            <person name="Nikolaou E."/>
            <person name="Quail M.A."/>
            <person name="Quinn J."/>
            <person name="Santos M.C."/>
            <person name="Schmitzberger F.F."/>
            <person name="Sherlock G."/>
            <person name="Shah P."/>
            <person name="Silverstein K.A."/>
            <person name="Skrzypek M.S."/>
            <person name="Soll D."/>
            <person name="Staggs R."/>
            <person name="Stansfield I."/>
            <person name="Stumpf M.P."/>
            <person name="Sudbery P.E."/>
            <person name="Srikantha T."/>
            <person name="Zeng Q."/>
            <person name="Berman J."/>
            <person name="Berriman M."/>
            <person name="Heitman J."/>
            <person name="Gow N.A."/>
            <person name="Lorenz M.C."/>
            <person name="Birren B.W."/>
            <person name="Kellis M."/>
            <person name="Cuomo C.A."/>
        </authorList>
    </citation>
    <scope>NUCLEOTIDE SEQUENCE [LARGE SCALE GENOMIC DNA]</scope>
    <source>
        <strain evidence="2">ATCC MYA-3404 / T1</strain>
    </source>
</reference>
<dbReference type="GeneID" id="8297658"/>
<proteinExistence type="predicted"/>
<dbReference type="VEuPathDB" id="FungiDB:CTRG_00483"/>
<dbReference type="PANTHER" id="PTHR36959">
    <property type="entry name" value="ALTERED INHERITANCE OF MITOCHONDRIA PROTEIN 24, MITOCHONDRIAL"/>
    <property type="match status" value="1"/>
</dbReference>
<dbReference type="GO" id="GO:0007007">
    <property type="term" value="P:inner mitochondrial membrane organization"/>
    <property type="evidence" value="ECO:0007669"/>
    <property type="project" value="TreeGrafter"/>
</dbReference>
<gene>
    <name evidence="1" type="ORF">CTRG_00483</name>
</gene>
<dbReference type="eggNOG" id="ENOG502RZF6">
    <property type="taxonomic scope" value="Eukaryota"/>
</dbReference>
<dbReference type="RefSeq" id="XP_002545702.1">
    <property type="nucleotide sequence ID" value="XM_002545656.1"/>
</dbReference>
<evidence type="ECO:0000313" key="1">
    <source>
        <dbReference type="EMBL" id="EER35744.1"/>
    </source>
</evidence>
<dbReference type="PANTHER" id="PTHR36959:SF2">
    <property type="entry name" value="ALTERED INHERITANCE OF MITOCHONDRIA PROTEIN 24, MITOCHONDRIAL"/>
    <property type="match status" value="1"/>
</dbReference>
<dbReference type="AlphaFoldDB" id="C5M344"/>
<dbReference type="Proteomes" id="UP000002037">
    <property type="component" value="Unassembled WGS sequence"/>
</dbReference>
<protein>
    <submittedName>
        <fullName evidence="1">Uncharacterized protein</fullName>
    </submittedName>
</protein>
<dbReference type="EMBL" id="GG692395">
    <property type="protein sequence ID" value="EER35744.1"/>
    <property type="molecule type" value="Genomic_DNA"/>
</dbReference>
<dbReference type="KEGG" id="ctp:CTRG_00483"/>
<accession>C5M344</accession>
<keyword evidence="2" id="KW-1185">Reference proteome</keyword>
<sequence length="355" mass="40436">MYKRNTKYLFKKFNKSVTSNLTTSTIPSVTSNNTNSIYIDKPLGTGAGPFVELPKFKTIGNDGNLLQVVIPKSSSNLNIQFNSNSIIGINGSVTENLDLQVKNKYIPISGSIEYQELITNNDNDLNLLIQGNNYKLIELNKSQSPWIFLRDENLVGWIENFKLDFQPVEILQKFKSLQVKGTGYILINGGNCNDVIELNLNANEEILINPNSLIAINGNNINDVSFQLIPHDKLFEFKLPQIPSLPSLPLTHGIRNKLLDPVKSMVQNLKVKYQNLLSTTNDMISQNEYMKSSMNWVIKSYQYIYSKLFYNTEGFLLRRNPIFMKIKGPVKILMNNKHVTNNNKLFTNKEIKSFL</sequence>